<organism evidence="1 2">
    <name type="scientific">Caenorhabditis auriculariae</name>
    <dbReference type="NCBI Taxonomy" id="2777116"/>
    <lineage>
        <taxon>Eukaryota</taxon>
        <taxon>Metazoa</taxon>
        <taxon>Ecdysozoa</taxon>
        <taxon>Nematoda</taxon>
        <taxon>Chromadorea</taxon>
        <taxon>Rhabditida</taxon>
        <taxon>Rhabditina</taxon>
        <taxon>Rhabditomorpha</taxon>
        <taxon>Rhabditoidea</taxon>
        <taxon>Rhabditidae</taxon>
        <taxon>Peloderinae</taxon>
        <taxon>Caenorhabditis</taxon>
    </lineage>
</organism>
<evidence type="ECO:0000313" key="1">
    <source>
        <dbReference type="EMBL" id="CAD6190126.1"/>
    </source>
</evidence>
<comment type="caution">
    <text evidence="1">The sequence shown here is derived from an EMBL/GenBank/DDBJ whole genome shotgun (WGS) entry which is preliminary data.</text>
</comment>
<accession>A0A8S1H1G8</accession>
<gene>
    <name evidence="1" type="ORF">CAUJ_LOCUS6045</name>
</gene>
<sequence length="115" mass="12178">MGFLLVLTIIVGAIAVLIWWLLQQEAGTSFVADLIGHLSQSKPISSTKPTQTAVVEATVETQIASPTTPTTVGPPLFEKSEYVGMPKVAKKTVSARVNVNENFKGKIVSNGQIAA</sequence>
<keyword evidence="2" id="KW-1185">Reference proteome</keyword>
<dbReference type="Proteomes" id="UP000835052">
    <property type="component" value="Unassembled WGS sequence"/>
</dbReference>
<reference evidence="1" key="1">
    <citation type="submission" date="2020-10" db="EMBL/GenBank/DDBJ databases">
        <authorList>
            <person name="Kikuchi T."/>
        </authorList>
    </citation>
    <scope>NUCLEOTIDE SEQUENCE</scope>
    <source>
        <strain evidence="1">NKZ352</strain>
    </source>
</reference>
<protein>
    <submittedName>
        <fullName evidence="1">Uncharacterized protein</fullName>
    </submittedName>
</protein>
<proteinExistence type="predicted"/>
<dbReference type="AlphaFoldDB" id="A0A8S1H1G8"/>
<name>A0A8S1H1G8_9PELO</name>
<dbReference type="EMBL" id="CAJGYM010000014">
    <property type="protein sequence ID" value="CAD6190126.1"/>
    <property type="molecule type" value="Genomic_DNA"/>
</dbReference>
<evidence type="ECO:0000313" key="2">
    <source>
        <dbReference type="Proteomes" id="UP000835052"/>
    </source>
</evidence>